<feature type="chain" id="PRO_5045736167" description="PE-PPE domain-containing protein" evidence="2">
    <location>
        <begin position="25"/>
        <end position="475"/>
    </location>
</feature>
<evidence type="ECO:0000313" key="4">
    <source>
        <dbReference type="Proteomes" id="UP000708347"/>
    </source>
</evidence>
<organism evidence="3 4">
    <name type="scientific">Mycolicibacterium sphagni</name>
    <dbReference type="NCBI Taxonomy" id="1786"/>
    <lineage>
        <taxon>Bacteria</taxon>
        <taxon>Bacillati</taxon>
        <taxon>Actinomycetota</taxon>
        <taxon>Actinomycetes</taxon>
        <taxon>Mycobacteriales</taxon>
        <taxon>Mycobacteriaceae</taxon>
        <taxon>Mycolicibacterium</taxon>
    </lineage>
</organism>
<dbReference type="RefSeq" id="WP_174398980.1">
    <property type="nucleotide sequence ID" value="NZ_VBSB01000010.1"/>
</dbReference>
<proteinExistence type="predicted"/>
<keyword evidence="2" id="KW-0732">Signal</keyword>
<comment type="caution">
    <text evidence="3">The sequence shown here is derived from an EMBL/GenBank/DDBJ whole genome shotgun (WGS) entry which is preliminary data.</text>
</comment>
<keyword evidence="4" id="KW-1185">Reference proteome</keyword>
<evidence type="ECO:0000256" key="1">
    <source>
        <dbReference type="SAM" id="MobiDB-lite"/>
    </source>
</evidence>
<sequence length="475" mass="49841">MGSSKYVGYVGGVAVAVGVGAAVAAASQGVASADTGKPDSSSASDSAKTDAGPKKSATGNTKRAKPASKLNDKPSSAGASETKSAAATATSAKVTPVEFEAAQVEKLQGLFTGHAAPRPAAATPSTTAGTTAAATAAATVNPATAFWNPFRWMPPEPAPQDMPGPIWTLEESFMAIFPNPVKAVAREGFEFGYRLTQMIPWVNIIVPFTNIITDLPNAFAGDKAAAQRVINNLIVTINPVAVLYYGYNEIADVLNLEAPALQLQTWFISSLWNLFDPFALLHIRGEAGLPLSTSTPPPDQVTPEAAATTTLAAAVKPSASDVPPTIDLPETPDPFRADDPKPYGMPTAVWNTEKGLVAIFPAEVQPVVRELYEASWRISQMVPSLSAAVPIAELLPALYQAALGHQDTAQTAINNVLLATTPLSILYYGYDQLADLWNVEEAAQALKVEIYAAVWDEADPHGYVHVPGHSGLTTV</sequence>
<evidence type="ECO:0008006" key="5">
    <source>
        <dbReference type="Google" id="ProtNLM"/>
    </source>
</evidence>
<feature type="compositionally biased region" description="Low complexity" evidence="1">
    <location>
        <begin position="75"/>
        <end position="92"/>
    </location>
</feature>
<evidence type="ECO:0000313" key="3">
    <source>
        <dbReference type="EMBL" id="NTY61194.1"/>
    </source>
</evidence>
<name>A0ABX2JU13_9MYCO</name>
<feature type="region of interest" description="Disordered" evidence="1">
    <location>
        <begin position="319"/>
        <end position="339"/>
    </location>
</feature>
<dbReference type="EMBL" id="VBSB01000010">
    <property type="protein sequence ID" value="NTY61194.1"/>
    <property type="molecule type" value="Genomic_DNA"/>
</dbReference>
<gene>
    <name evidence="3" type="ORF">FEG63_16750</name>
</gene>
<evidence type="ECO:0000256" key="2">
    <source>
        <dbReference type="SAM" id="SignalP"/>
    </source>
</evidence>
<feature type="signal peptide" evidence="2">
    <location>
        <begin position="1"/>
        <end position="24"/>
    </location>
</feature>
<accession>A0ABX2JU13</accession>
<feature type="region of interest" description="Disordered" evidence="1">
    <location>
        <begin position="27"/>
        <end position="92"/>
    </location>
</feature>
<dbReference type="Proteomes" id="UP000708347">
    <property type="component" value="Unassembled WGS sequence"/>
</dbReference>
<reference evidence="3 4" key="1">
    <citation type="submission" date="2019-05" db="EMBL/GenBank/DDBJ databases">
        <title>Mycolicibacterium sphagni ENV482 genome assembly.</title>
        <authorList>
            <person name="Chen W."/>
            <person name="Faulkner N.W."/>
            <person name="Hyman M.R."/>
        </authorList>
    </citation>
    <scope>NUCLEOTIDE SEQUENCE [LARGE SCALE GENOMIC DNA]</scope>
    <source>
        <strain evidence="3 4">ENV482</strain>
    </source>
</reference>
<protein>
    <recommendedName>
        <fullName evidence="5">PE-PPE domain-containing protein</fullName>
    </recommendedName>
</protein>
<feature type="compositionally biased region" description="Low complexity" evidence="1">
    <location>
        <begin position="27"/>
        <end position="46"/>
    </location>
</feature>